<proteinExistence type="predicted"/>
<feature type="region of interest" description="Disordered" evidence="1">
    <location>
        <begin position="1"/>
        <end position="155"/>
    </location>
</feature>
<organism evidence="2 3">
    <name type="scientific">Rangifer tarandus platyrhynchus</name>
    <name type="common">Svalbard reindeer</name>
    <dbReference type="NCBI Taxonomy" id="3082113"/>
    <lineage>
        <taxon>Eukaryota</taxon>
        <taxon>Metazoa</taxon>
        <taxon>Chordata</taxon>
        <taxon>Craniata</taxon>
        <taxon>Vertebrata</taxon>
        <taxon>Euteleostomi</taxon>
        <taxon>Mammalia</taxon>
        <taxon>Eutheria</taxon>
        <taxon>Laurasiatheria</taxon>
        <taxon>Artiodactyla</taxon>
        <taxon>Ruminantia</taxon>
        <taxon>Pecora</taxon>
        <taxon>Cervidae</taxon>
        <taxon>Odocoileinae</taxon>
        <taxon>Rangifer</taxon>
    </lineage>
</organism>
<accession>A0ABN8Y7S7</accession>
<evidence type="ECO:0000313" key="2">
    <source>
        <dbReference type="EMBL" id="CAI9157286.1"/>
    </source>
</evidence>
<reference evidence="2" key="1">
    <citation type="submission" date="2023-04" db="EMBL/GenBank/DDBJ databases">
        <authorList>
            <consortium name="ELIXIR-Norway"/>
        </authorList>
    </citation>
    <scope>NUCLEOTIDE SEQUENCE [LARGE SCALE GENOMIC DNA]</scope>
</reference>
<feature type="compositionally biased region" description="Basic and acidic residues" evidence="1">
    <location>
        <begin position="1"/>
        <end position="15"/>
    </location>
</feature>
<sequence length="180" mass="19161">MVAGRPAREMSERRGPPAASMGREDPAQERKGESRGRTLTAPGKDRDRGPTGRARPGSPGLGPGTLGTPADGAPRRRLPRARAPLSGRRRSQGRAAAGRARARVAVTVLTPRARGKRPLPAAPGLLPAPPSGPQDRYTRRNQTRRLPPAYHGWLSAPRETGLSRCVPPSPAALHQSEVQI</sequence>
<dbReference type="EMBL" id="OX459951">
    <property type="protein sequence ID" value="CAI9157286.1"/>
    <property type="molecule type" value="Genomic_DNA"/>
</dbReference>
<protein>
    <submittedName>
        <fullName evidence="2">Uncharacterized protein</fullName>
    </submittedName>
</protein>
<feature type="compositionally biased region" description="Low complexity" evidence="1">
    <location>
        <begin position="93"/>
        <end position="125"/>
    </location>
</feature>
<keyword evidence="3" id="KW-1185">Reference proteome</keyword>
<dbReference type="Proteomes" id="UP001176941">
    <property type="component" value="Chromosome 15"/>
</dbReference>
<feature type="compositionally biased region" description="Basic and acidic residues" evidence="1">
    <location>
        <begin position="22"/>
        <end position="36"/>
    </location>
</feature>
<evidence type="ECO:0000256" key="1">
    <source>
        <dbReference type="SAM" id="MobiDB-lite"/>
    </source>
</evidence>
<name>A0ABN8Y7S7_RANTA</name>
<gene>
    <name evidence="2" type="ORF">MRATA1EN1_LOCUS6248</name>
</gene>
<evidence type="ECO:0000313" key="3">
    <source>
        <dbReference type="Proteomes" id="UP001176941"/>
    </source>
</evidence>